<proteinExistence type="predicted"/>
<evidence type="ECO:0000313" key="4">
    <source>
        <dbReference type="Proteomes" id="UP000078560"/>
    </source>
</evidence>
<reference evidence="1" key="1">
    <citation type="submission" date="2016-05" db="EMBL/GenBank/DDBJ databases">
        <authorList>
            <person name="Lavstsen T."/>
            <person name="Jespersen J.S."/>
        </authorList>
    </citation>
    <scope>NUCLEOTIDE SEQUENCE [LARGE SCALE GENOMIC DNA]</scope>
</reference>
<dbReference type="EMBL" id="FLQV01000461">
    <property type="protein sequence ID" value="SBS93160.1"/>
    <property type="molecule type" value="Genomic_DNA"/>
</dbReference>
<sequence>MSINRINKAILCANVGLRSIEKIDFYTSASNPVMKDFCTFFLPSLKYSNYNVSWSFHPVTNGEEKIVLFPKNNDVHIINLKLYKYSQQVYDRIVFLDTKFYDATVDGPEAKELRALLHVYSPIFDSPCSIFVCLDLS</sequence>
<dbReference type="EMBL" id="FLQU01000372">
    <property type="protein sequence ID" value="SBS84629.1"/>
    <property type="molecule type" value="Genomic_DNA"/>
</dbReference>
<evidence type="ECO:0000313" key="2">
    <source>
        <dbReference type="EMBL" id="SBS93160.1"/>
    </source>
</evidence>
<name>A0A1A8VVN8_PLAOA</name>
<organism evidence="1 4">
    <name type="scientific">Plasmodium ovale curtisi</name>
    <dbReference type="NCBI Taxonomy" id="864141"/>
    <lineage>
        <taxon>Eukaryota</taxon>
        <taxon>Sar</taxon>
        <taxon>Alveolata</taxon>
        <taxon>Apicomplexa</taxon>
        <taxon>Aconoidasida</taxon>
        <taxon>Haemosporida</taxon>
        <taxon>Plasmodiidae</taxon>
        <taxon>Plasmodium</taxon>
        <taxon>Plasmodium (Plasmodium)</taxon>
    </lineage>
</organism>
<dbReference type="Proteomes" id="UP000078546">
    <property type="component" value="Unassembled WGS sequence"/>
</dbReference>
<gene>
    <name evidence="2" type="ORF">POVCU1_024830</name>
    <name evidence="1" type="ORF">POVCU2_0027100</name>
</gene>
<accession>A0A1A8VVN8</accession>
<evidence type="ECO:0000313" key="3">
    <source>
        <dbReference type="Proteomes" id="UP000078546"/>
    </source>
</evidence>
<protein>
    <submittedName>
        <fullName evidence="1">Uncharacterized protein</fullName>
    </submittedName>
</protein>
<dbReference type="AlphaFoldDB" id="A0A1A8VVN8"/>
<evidence type="ECO:0000313" key="1">
    <source>
        <dbReference type="EMBL" id="SBS84629.1"/>
    </source>
</evidence>
<dbReference type="Proteomes" id="UP000078560">
    <property type="component" value="Unassembled WGS sequence"/>
</dbReference>
<reference evidence="3 4" key="2">
    <citation type="submission" date="2016-05" db="EMBL/GenBank/DDBJ databases">
        <authorList>
            <person name="Naeem Raeece"/>
        </authorList>
    </citation>
    <scope>NUCLEOTIDE SEQUENCE [LARGE SCALE GENOMIC DNA]</scope>
</reference>